<dbReference type="EC" id="2.1.1.182" evidence="7"/>
<dbReference type="HAMAP" id="MF_00607">
    <property type="entry name" value="16SrRNA_methyltr_A"/>
    <property type="match status" value="1"/>
</dbReference>
<dbReference type="GO" id="GO:0005829">
    <property type="term" value="C:cytosol"/>
    <property type="evidence" value="ECO:0007669"/>
    <property type="project" value="TreeGrafter"/>
</dbReference>
<evidence type="ECO:0000256" key="7">
    <source>
        <dbReference type="HAMAP-Rule" id="MF_00607"/>
    </source>
</evidence>
<feature type="binding site" evidence="7 8">
    <location>
        <position position="55"/>
    </location>
    <ligand>
        <name>S-adenosyl-L-methionine</name>
        <dbReference type="ChEBI" id="CHEBI:59789"/>
    </ligand>
</feature>
<keyword evidence="2 7" id="KW-0698">rRNA processing</keyword>
<keyword evidence="1 7" id="KW-0963">Cytoplasm</keyword>
<evidence type="ECO:0000256" key="4">
    <source>
        <dbReference type="ARBA" id="ARBA00022679"/>
    </source>
</evidence>
<keyword evidence="3 7" id="KW-0489">Methyltransferase</keyword>
<dbReference type="InterPro" id="IPR020598">
    <property type="entry name" value="rRNA_Ade_methylase_Trfase_N"/>
</dbReference>
<dbReference type="NCBIfam" id="TIGR00755">
    <property type="entry name" value="ksgA"/>
    <property type="match status" value="1"/>
</dbReference>
<evidence type="ECO:0000256" key="2">
    <source>
        <dbReference type="ARBA" id="ARBA00022552"/>
    </source>
</evidence>
<dbReference type="Proteomes" id="UP000003280">
    <property type="component" value="Unassembled WGS sequence"/>
</dbReference>
<dbReference type="FunFam" id="3.40.50.150:FF:000023">
    <property type="entry name" value="Ribosomal RNA small subunit methyltransferase A"/>
    <property type="match status" value="1"/>
</dbReference>
<dbReference type="Gene3D" id="1.10.8.100">
    <property type="entry name" value="Ribosomal RNA adenine dimethylase-like, domain 2"/>
    <property type="match status" value="1"/>
</dbReference>
<evidence type="ECO:0000256" key="1">
    <source>
        <dbReference type="ARBA" id="ARBA00022490"/>
    </source>
</evidence>
<dbReference type="CDD" id="cd02440">
    <property type="entry name" value="AdoMet_MTases"/>
    <property type="match status" value="1"/>
</dbReference>
<feature type="binding site" evidence="7 8">
    <location>
        <position position="100"/>
    </location>
    <ligand>
        <name>S-adenosyl-L-methionine</name>
        <dbReference type="ChEBI" id="CHEBI:59789"/>
    </ligand>
</feature>
<dbReference type="STRING" id="862517.HMPREF9225_0236"/>
<protein>
    <recommendedName>
        <fullName evidence="7">Ribosomal RNA small subunit methyltransferase A</fullName>
        <ecNumber evidence="7">2.1.1.182</ecNumber>
    </recommendedName>
    <alternativeName>
        <fullName evidence="7">16S rRNA (adenine(1518)-N(6)/adenine(1519)-N(6))-dimethyltransferase</fullName>
    </alternativeName>
    <alternativeName>
        <fullName evidence="7">16S rRNA dimethyladenosine transferase</fullName>
    </alternativeName>
    <alternativeName>
        <fullName evidence="7">16S rRNA dimethylase</fullName>
    </alternativeName>
    <alternativeName>
        <fullName evidence="7">S-adenosylmethionine-6-N', N'-adenosyl(rRNA) dimethyltransferase</fullName>
    </alternativeName>
</protein>
<evidence type="ECO:0000259" key="9">
    <source>
        <dbReference type="SMART" id="SM00650"/>
    </source>
</evidence>
<dbReference type="PANTHER" id="PTHR11727">
    <property type="entry name" value="DIMETHYLADENOSINE TRANSFERASE"/>
    <property type="match status" value="1"/>
</dbReference>
<dbReference type="GO" id="GO:0003723">
    <property type="term" value="F:RNA binding"/>
    <property type="evidence" value="ECO:0007669"/>
    <property type="project" value="UniProtKB-UniRule"/>
</dbReference>
<feature type="binding site" evidence="7 8">
    <location>
        <position position="122"/>
    </location>
    <ligand>
        <name>S-adenosyl-L-methionine</name>
        <dbReference type="ChEBI" id="CHEBI:59789"/>
    </ligand>
</feature>
<comment type="function">
    <text evidence="7">Specifically dimethylates two adjacent adenosines (A1518 and A1519) in the loop of a conserved hairpin near the 3'-end of 16S rRNA in the 30S particle. May play a critical role in biogenesis of 30S subunits.</text>
</comment>
<dbReference type="eggNOG" id="COG0030">
    <property type="taxonomic scope" value="Bacteria"/>
</dbReference>
<dbReference type="Gene3D" id="3.40.50.150">
    <property type="entry name" value="Vaccinia Virus protein VP39"/>
    <property type="match status" value="1"/>
</dbReference>
<feature type="binding site" evidence="7 8">
    <location>
        <position position="76"/>
    </location>
    <ligand>
        <name>S-adenosyl-L-methionine</name>
        <dbReference type="ChEBI" id="CHEBI:59789"/>
    </ligand>
</feature>
<gene>
    <name evidence="7" type="primary">rsmA</name>
    <name evidence="7 10" type="synonym">ksgA</name>
    <name evidence="10" type="ORF">HMPREF9225_0236</name>
</gene>
<keyword evidence="11" id="KW-1185">Reference proteome</keyword>
<dbReference type="GO" id="GO:0052908">
    <property type="term" value="F:16S rRNA (adenine(1518)-N(6)/adenine(1519)-N(6))-dimethyltransferase activity"/>
    <property type="evidence" value="ECO:0007669"/>
    <property type="project" value="UniProtKB-EC"/>
</dbReference>
<keyword evidence="4 7" id="KW-0808">Transferase</keyword>
<feature type="domain" description="Ribosomal RNA adenine methylase transferase N-terminal" evidence="9">
    <location>
        <begin position="35"/>
        <end position="207"/>
    </location>
</feature>
<keyword evidence="6 7" id="KW-0694">RNA-binding</keyword>
<dbReference type="OrthoDB" id="9814755at2"/>
<comment type="similarity">
    <text evidence="7">Belongs to the class I-like SAM-binding methyltransferase superfamily. rRNA adenine N(6)-methyltransferase family. RsmA subfamily.</text>
</comment>
<feature type="binding site" evidence="7 8">
    <location>
        <position position="28"/>
    </location>
    <ligand>
        <name>S-adenosyl-L-methionine</name>
        <dbReference type="ChEBI" id="CHEBI:59789"/>
    </ligand>
</feature>
<organism evidence="10 11">
    <name type="scientific">Peptoniphilus duerdenii ATCC BAA-1640</name>
    <dbReference type="NCBI Taxonomy" id="862517"/>
    <lineage>
        <taxon>Bacteria</taxon>
        <taxon>Bacillati</taxon>
        <taxon>Bacillota</taxon>
        <taxon>Tissierellia</taxon>
        <taxon>Tissierellales</taxon>
        <taxon>Peptoniphilaceae</taxon>
        <taxon>Peptoniphilus</taxon>
    </lineage>
</organism>
<dbReference type="PANTHER" id="PTHR11727:SF7">
    <property type="entry name" value="DIMETHYLADENOSINE TRANSFERASE-RELATED"/>
    <property type="match status" value="1"/>
</dbReference>
<dbReference type="RefSeq" id="WP_008901072.1">
    <property type="nucleotide sequence ID" value="NZ_GL397071.1"/>
</dbReference>
<dbReference type="PROSITE" id="PS51689">
    <property type="entry name" value="SAM_RNA_A_N6_MT"/>
    <property type="match status" value="1"/>
</dbReference>
<name>E0NJ97_9FIRM</name>
<comment type="caution">
    <text evidence="10">The sequence shown here is derived from an EMBL/GenBank/DDBJ whole genome shotgun (WGS) entry which is preliminary data.</text>
</comment>
<dbReference type="InterPro" id="IPR029063">
    <property type="entry name" value="SAM-dependent_MTases_sf"/>
</dbReference>
<evidence type="ECO:0000256" key="8">
    <source>
        <dbReference type="PROSITE-ProRule" id="PRU01026"/>
    </source>
</evidence>
<dbReference type="PROSITE" id="PS01131">
    <property type="entry name" value="RRNA_A_DIMETH"/>
    <property type="match status" value="1"/>
</dbReference>
<reference evidence="10 11" key="1">
    <citation type="submission" date="2010-07" db="EMBL/GenBank/DDBJ databases">
        <authorList>
            <person name="Muzny D."/>
            <person name="Qin X."/>
            <person name="Deng J."/>
            <person name="Jiang H."/>
            <person name="Liu Y."/>
            <person name="Qu J."/>
            <person name="Song X.-Z."/>
            <person name="Zhang L."/>
            <person name="Thornton R."/>
            <person name="Coyle M."/>
            <person name="Francisco L."/>
            <person name="Jackson L."/>
            <person name="Javaid M."/>
            <person name="Korchina V."/>
            <person name="Kovar C."/>
            <person name="Mata R."/>
            <person name="Mathew T."/>
            <person name="Ngo R."/>
            <person name="Nguyen L."/>
            <person name="Nguyen N."/>
            <person name="Okwuonu G."/>
            <person name="Ongeri F."/>
            <person name="Pham C."/>
            <person name="Simmons D."/>
            <person name="Wilczek-Boney K."/>
            <person name="Hale W."/>
            <person name="Jakkamsetti A."/>
            <person name="Pham P."/>
            <person name="Ruth R."/>
            <person name="San Lucas F."/>
            <person name="Warren J."/>
            <person name="Zhang J."/>
            <person name="Zhao Z."/>
            <person name="Zhou C."/>
            <person name="Zhu D."/>
            <person name="Lee S."/>
            <person name="Bess C."/>
            <person name="Blankenburg K."/>
            <person name="Forbes L."/>
            <person name="Fu Q."/>
            <person name="Gubbala S."/>
            <person name="Hirani K."/>
            <person name="Jayaseelan J.C."/>
            <person name="Lara F."/>
            <person name="Munidasa M."/>
            <person name="Palculict T."/>
            <person name="Patil S."/>
            <person name="Pu L.-L."/>
            <person name="Saada N."/>
            <person name="Tang L."/>
            <person name="Weissenberger G."/>
            <person name="Zhu Y."/>
            <person name="Hemphill L."/>
            <person name="Shang Y."/>
            <person name="Youmans B."/>
            <person name="Ayvaz T."/>
            <person name="Ross M."/>
            <person name="Santibanez J."/>
            <person name="Aqrawi P."/>
            <person name="Gross S."/>
            <person name="Joshi V."/>
            <person name="Fowler G."/>
            <person name="Nazareth L."/>
            <person name="Reid J."/>
            <person name="Worley K."/>
            <person name="Petrosino J."/>
            <person name="Highlander S."/>
            <person name="Gibbs R."/>
        </authorList>
    </citation>
    <scope>NUCLEOTIDE SEQUENCE [LARGE SCALE GENOMIC DNA]</scope>
    <source>
        <strain evidence="10 11">ATCC BAA-1640</strain>
    </source>
</reference>
<evidence type="ECO:0000313" key="11">
    <source>
        <dbReference type="Proteomes" id="UP000003280"/>
    </source>
</evidence>
<dbReference type="InterPro" id="IPR011530">
    <property type="entry name" value="rRNA_adenine_dimethylase"/>
</dbReference>
<evidence type="ECO:0000256" key="3">
    <source>
        <dbReference type="ARBA" id="ARBA00022603"/>
    </source>
</evidence>
<evidence type="ECO:0000313" key="10">
    <source>
        <dbReference type="EMBL" id="EFM26216.1"/>
    </source>
</evidence>
<comment type="catalytic activity">
    <reaction evidence="7">
        <text>adenosine(1518)/adenosine(1519) in 16S rRNA + 4 S-adenosyl-L-methionine = N(6)-dimethyladenosine(1518)/N(6)-dimethyladenosine(1519) in 16S rRNA + 4 S-adenosyl-L-homocysteine + 4 H(+)</text>
        <dbReference type="Rhea" id="RHEA:19609"/>
        <dbReference type="Rhea" id="RHEA-COMP:10232"/>
        <dbReference type="Rhea" id="RHEA-COMP:10233"/>
        <dbReference type="ChEBI" id="CHEBI:15378"/>
        <dbReference type="ChEBI" id="CHEBI:57856"/>
        <dbReference type="ChEBI" id="CHEBI:59789"/>
        <dbReference type="ChEBI" id="CHEBI:74411"/>
        <dbReference type="ChEBI" id="CHEBI:74493"/>
        <dbReference type="EC" id="2.1.1.182"/>
    </reaction>
</comment>
<dbReference type="EMBL" id="AEEH01000014">
    <property type="protein sequence ID" value="EFM26216.1"/>
    <property type="molecule type" value="Genomic_DNA"/>
</dbReference>
<feature type="binding site" evidence="7 8">
    <location>
        <position position="30"/>
    </location>
    <ligand>
        <name>S-adenosyl-L-methionine</name>
        <dbReference type="ChEBI" id="CHEBI:59789"/>
    </ligand>
</feature>
<dbReference type="InterPro" id="IPR023165">
    <property type="entry name" value="rRNA_Ade_diMease-like_C"/>
</dbReference>
<dbReference type="Pfam" id="PF00398">
    <property type="entry name" value="RrnaAD"/>
    <property type="match status" value="1"/>
</dbReference>
<sequence length="284" mass="32029">MDRLFKPSVLVQILEEFGFRFTKSLGQNFLIDGNIVRRIADGAGVEEGSNVLEIGPGVGTLTEELLLRGANVLAVEIDKNLVDIHKKTLNYDRVKIIYDDFLRLDTEEIKSYLKGPIKVVANLPYYVTTPIITKILESDLEVESITVMVQKEVANRFAAEAGTKDYGSLSVFINYYAEPKYLFSVPKSVFMPKPNVDSAVVKLEIKKHREDIDKDKLFRVVRGAFSKRRKTILNALSTYGFKNITKTEIAEALKISGIDANRRGETLSPEEFMVLSINFPKIED</sequence>
<keyword evidence="5 7" id="KW-0949">S-adenosyl-L-methionine</keyword>
<evidence type="ECO:0000256" key="5">
    <source>
        <dbReference type="ARBA" id="ARBA00022691"/>
    </source>
</evidence>
<dbReference type="SMART" id="SM00650">
    <property type="entry name" value="rADc"/>
    <property type="match status" value="1"/>
</dbReference>
<dbReference type="AlphaFoldDB" id="E0NJ97"/>
<accession>E0NJ97</accession>
<dbReference type="HOGENOM" id="CLU_041220_0_0_9"/>
<dbReference type="InterPro" id="IPR001737">
    <property type="entry name" value="KsgA/Erm"/>
</dbReference>
<dbReference type="SUPFAM" id="SSF53335">
    <property type="entry name" value="S-adenosyl-L-methionine-dependent methyltransferases"/>
    <property type="match status" value="1"/>
</dbReference>
<comment type="subcellular location">
    <subcellularLocation>
        <location evidence="7">Cytoplasm</location>
    </subcellularLocation>
</comment>
<proteinExistence type="inferred from homology"/>
<dbReference type="InterPro" id="IPR020596">
    <property type="entry name" value="rRNA_Ade_Mease_Trfase_CS"/>
</dbReference>
<evidence type="ECO:0000256" key="6">
    <source>
        <dbReference type="ARBA" id="ARBA00022884"/>
    </source>
</evidence>